<reference evidence="1" key="2">
    <citation type="submission" date="2021-04" db="EMBL/GenBank/DDBJ databases">
        <authorList>
            <person name="Gilroy R."/>
        </authorList>
    </citation>
    <scope>NUCLEOTIDE SEQUENCE</scope>
    <source>
        <strain evidence="1">CHK32-1732</strain>
    </source>
</reference>
<evidence type="ECO:0000313" key="1">
    <source>
        <dbReference type="EMBL" id="HIW91571.1"/>
    </source>
</evidence>
<organism evidence="1 2">
    <name type="scientific">Candidatus Corynebacterium avicola</name>
    <dbReference type="NCBI Taxonomy" id="2838527"/>
    <lineage>
        <taxon>Bacteria</taxon>
        <taxon>Bacillati</taxon>
        <taxon>Actinomycetota</taxon>
        <taxon>Actinomycetes</taxon>
        <taxon>Mycobacteriales</taxon>
        <taxon>Corynebacteriaceae</taxon>
        <taxon>Corynebacterium</taxon>
    </lineage>
</organism>
<comment type="caution">
    <text evidence="1">The sequence shown here is derived from an EMBL/GenBank/DDBJ whole genome shotgun (WGS) entry which is preliminary data.</text>
</comment>
<gene>
    <name evidence="1" type="ORF">H9870_07925</name>
</gene>
<sequence>MTKVMTPYEAFELEMWSLRNARERHATVPILLDFAVRQRSLTLPDAIEATMQIFRRYRSRYRHNAEVTSRSAQLVPEIEAYSNGYRASDGAARVELREPYVLDIDLIADVEDAGFGRPEAPVLDGTEAWSHLMARLGDIGMEVDFHDNPDVVERTGPYTLNVHTAVPGSVPPVDLDTANAWYVLRLAPELGGGRVDGNAGAVIAEVLGHIFTGHAPQVWSDPRTWEEDDSPWPPGTPTTSHWWMPSRLVDPDLLTSRHFTEIQAQEAMVAGMVGMARAGLLHHLPDSGEMGAVDGIPKEFRWERVFAAASDIEELLTGRMPQRMVYPPADDRRTRDLNEP</sequence>
<dbReference type="AlphaFoldDB" id="A0A9D1RRW0"/>
<reference evidence="1" key="1">
    <citation type="journal article" date="2021" name="PeerJ">
        <title>Extensive microbial diversity within the chicken gut microbiome revealed by metagenomics and culture.</title>
        <authorList>
            <person name="Gilroy R."/>
            <person name="Ravi A."/>
            <person name="Getino M."/>
            <person name="Pursley I."/>
            <person name="Horton D.L."/>
            <person name="Alikhan N.F."/>
            <person name="Baker D."/>
            <person name="Gharbi K."/>
            <person name="Hall N."/>
            <person name="Watson M."/>
            <person name="Adriaenssens E.M."/>
            <person name="Foster-Nyarko E."/>
            <person name="Jarju S."/>
            <person name="Secka A."/>
            <person name="Antonio M."/>
            <person name="Oren A."/>
            <person name="Chaudhuri R.R."/>
            <person name="La Ragione R."/>
            <person name="Hildebrand F."/>
            <person name="Pallen M.J."/>
        </authorList>
    </citation>
    <scope>NUCLEOTIDE SEQUENCE</scope>
    <source>
        <strain evidence="1">CHK32-1732</strain>
    </source>
</reference>
<protein>
    <submittedName>
        <fullName evidence="1">Uncharacterized protein</fullName>
    </submittedName>
</protein>
<accession>A0A9D1RRW0</accession>
<dbReference type="EMBL" id="DXGC01000072">
    <property type="protein sequence ID" value="HIW91571.1"/>
    <property type="molecule type" value="Genomic_DNA"/>
</dbReference>
<dbReference type="Proteomes" id="UP000824190">
    <property type="component" value="Unassembled WGS sequence"/>
</dbReference>
<name>A0A9D1RRW0_9CORY</name>
<evidence type="ECO:0000313" key="2">
    <source>
        <dbReference type="Proteomes" id="UP000824190"/>
    </source>
</evidence>
<proteinExistence type="predicted"/>